<proteinExistence type="predicted"/>
<gene>
    <name evidence="1" type="ORF">GCM10010387_22500</name>
</gene>
<evidence type="ECO:0000313" key="2">
    <source>
        <dbReference type="Proteomes" id="UP000630936"/>
    </source>
</evidence>
<reference evidence="1" key="1">
    <citation type="journal article" date="2014" name="Int. J. Syst. Evol. Microbiol.">
        <title>Complete genome sequence of Corynebacterium casei LMG S-19264T (=DSM 44701T), isolated from a smear-ripened cheese.</title>
        <authorList>
            <consortium name="US DOE Joint Genome Institute (JGI-PGF)"/>
            <person name="Walter F."/>
            <person name="Albersmeier A."/>
            <person name="Kalinowski J."/>
            <person name="Ruckert C."/>
        </authorList>
    </citation>
    <scope>NUCLEOTIDE SEQUENCE</scope>
    <source>
        <strain evidence="1">JCM 4988</strain>
    </source>
</reference>
<name>A0A918URA4_9ACTN</name>
<protein>
    <recommendedName>
        <fullName evidence="3">Lipoprotein</fullName>
    </recommendedName>
</protein>
<reference evidence="1" key="2">
    <citation type="submission" date="2020-09" db="EMBL/GenBank/DDBJ databases">
        <authorList>
            <person name="Sun Q."/>
            <person name="Ohkuma M."/>
        </authorList>
    </citation>
    <scope>NUCLEOTIDE SEQUENCE</scope>
    <source>
        <strain evidence="1">JCM 4988</strain>
    </source>
</reference>
<evidence type="ECO:0000313" key="1">
    <source>
        <dbReference type="EMBL" id="GGZ28537.1"/>
    </source>
</evidence>
<dbReference type="EMBL" id="BMWG01000004">
    <property type="protein sequence ID" value="GGZ28537.1"/>
    <property type="molecule type" value="Genomic_DNA"/>
</dbReference>
<sequence length="104" mass="11219">MLTPSVLGGTMRTRTTTAAITAALLLAALSGCSSYSVEDCQRAITDKSTADSRPTECEDLSQKDYDDALLDWAVKNSLKKMDKKDQDTLDYFDDGSINDSIDGG</sequence>
<keyword evidence="2" id="KW-1185">Reference proteome</keyword>
<organism evidence="1 2">
    <name type="scientific">Streptomyces inusitatus</name>
    <dbReference type="NCBI Taxonomy" id="68221"/>
    <lineage>
        <taxon>Bacteria</taxon>
        <taxon>Bacillati</taxon>
        <taxon>Actinomycetota</taxon>
        <taxon>Actinomycetes</taxon>
        <taxon>Kitasatosporales</taxon>
        <taxon>Streptomycetaceae</taxon>
        <taxon>Streptomyces</taxon>
    </lineage>
</organism>
<comment type="caution">
    <text evidence="1">The sequence shown here is derived from an EMBL/GenBank/DDBJ whole genome shotgun (WGS) entry which is preliminary data.</text>
</comment>
<accession>A0A918URA4</accession>
<dbReference type="Proteomes" id="UP000630936">
    <property type="component" value="Unassembled WGS sequence"/>
</dbReference>
<dbReference type="AlphaFoldDB" id="A0A918URA4"/>
<evidence type="ECO:0008006" key="3">
    <source>
        <dbReference type="Google" id="ProtNLM"/>
    </source>
</evidence>